<protein>
    <submittedName>
        <fullName evidence="2">Uncharacterized protein</fullName>
    </submittedName>
</protein>
<feature type="region of interest" description="Disordered" evidence="1">
    <location>
        <begin position="55"/>
        <end position="89"/>
    </location>
</feature>
<sequence length="129" mass="14415">MLRRRSRSPTPHLRGSLRPPAGFHHHLPPPGALVPPHYPPEYPWIDDPRLVVQGTRSLSLPSDQPINPTTLADKSSPQDGPPLYSSVPPIDLPGYPEAYRWIREPNKPPSLKRLARLLPFSRPLGTLPP</sequence>
<proteinExistence type="predicted"/>
<organism evidence="2 3">
    <name type="scientific">Colletotrichum sojae</name>
    <dbReference type="NCBI Taxonomy" id="2175907"/>
    <lineage>
        <taxon>Eukaryota</taxon>
        <taxon>Fungi</taxon>
        <taxon>Dikarya</taxon>
        <taxon>Ascomycota</taxon>
        <taxon>Pezizomycotina</taxon>
        <taxon>Sordariomycetes</taxon>
        <taxon>Hypocreomycetidae</taxon>
        <taxon>Glomerellales</taxon>
        <taxon>Glomerellaceae</taxon>
        <taxon>Colletotrichum</taxon>
        <taxon>Colletotrichum orchidearum species complex</taxon>
    </lineage>
</organism>
<feature type="region of interest" description="Disordered" evidence="1">
    <location>
        <begin position="1"/>
        <end position="32"/>
    </location>
</feature>
<evidence type="ECO:0000256" key="1">
    <source>
        <dbReference type="SAM" id="MobiDB-lite"/>
    </source>
</evidence>
<evidence type="ECO:0000313" key="3">
    <source>
        <dbReference type="Proteomes" id="UP000652219"/>
    </source>
</evidence>
<evidence type="ECO:0000313" key="2">
    <source>
        <dbReference type="EMBL" id="KAF6800954.1"/>
    </source>
</evidence>
<reference evidence="2 3" key="1">
    <citation type="journal article" date="2020" name="Phytopathology">
        <title>Genome Sequence Resources of Colletotrichum truncatum, C. plurivorum, C. musicola, and C. sojae: Four Species Pathogenic to Soybean (Glycine max).</title>
        <authorList>
            <person name="Rogerio F."/>
            <person name="Boufleur T.R."/>
            <person name="Ciampi-Guillardi M."/>
            <person name="Sukno S.A."/>
            <person name="Thon M.R."/>
            <person name="Massola Junior N.S."/>
            <person name="Baroncelli R."/>
        </authorList>
    </citation>
    <scope>NUCLEOTIDE SEQUENCE [LARGE SCALE GENOMIC DNA]</scope>
    <source>
        <strain evidence="2 3">LFN0009</strain>
    </source>
</reference>
<dbReference type="AlphaFoldDB" id="A0A8H6MM04"/>
<comment type="caution">
    <text evidence="2">The sequence shown here is derived from an EMBL/GenBank/DDBJ whole genome shotgun (WGS) entry which is preliminary data.</text>
</comment>
<dbReference type="Proteomes" id="UP000652219">
    <property type="component" value="Unassembled WGS sequence"/>
</dbReference>
<accession>A0A8H6MM04</accession>
<keyword evidence="3" id="KW-1185">Reference proteome</keyword>
<dbReference type="EMBL" id="WIGN01000301">
    <property type="protein sequence ID" value="KAF6800954.1"/>
    <property type="molecule type" value="Genomic_DNA"/>
</dbReference>
<name>A0A8H6MM04_9PEZI</name>
<feature type="compositionally biased region" description="Polar residues" evidence="1">
    <location>
        <begin position="55"/>
        <end position="78"/>
    </location>
</feature>
<gene>
    <name evidence="2" type="ORF">CSOJ01_12131</name>
</gene>